<keyword evidence="5 9" id="KW-0603">Photosystem I</keyword>
<evidence type="ECO:0000256" key="7">
    <source>
        <dbReference type="ARBA" id="ARBA00023078"/>
    </source>
</evidence>
<dbReference type="GO" id="GO:0009522">
    <property type="term" value="C:photosystem I"/>
    <property type="evidence" value="ECO:0007669"/>
    <property type="project" value="UniProtKB-KW"/>
</dbReference>
<dbReference type="EMBL" id="BLAY01000121">
    <property type="protein sequence ID" value="GET41419.1"/>
    <property type="molecule type" value="Genomic_DNA"/>
</dbReference>
<evidence type="ECO:0000256" key="6">
    <source>
        <dbReference type="ARBA" id="ARBA00022989"/>
    </source>
</evidence>
<evidence type="ECO:0000313" key="10">
    <source>
        <dbReference type="EMBL" id="GET41419.1"/>
    </source>
</evidence>
<keyword evidence="8 9" id="KW-0472">Membrane</keyword>
<reference evidence="10" key="1">
    <citation type="submission" date="2019-10" db="EMBL/GenBank/DDBJ databases">
        <title>Draft genome sequece of Microseira wollei NIES-4236.</title>
        <authorList>
            <person name="Yamaguchi H."/>
            <person name="Suzuki S."/>
            <person name="Kawachi M."/>
        </authorList>
    </citation>
    <scope>NUCLEOTIDE SEQUENCE</scope>
    <source>
        <strain evidence="10">NIES-4236</strain>
    </source>
</reference>
<evidence type="ECO:0000313" key="11">
    <source>
        <dbReference type="Proteomes" id="UP001050975"/>
    </source>
</evidence>
<dbReference type="Gene3D" id="1.20.860.20">
    <property type="entry name" value="Photosystem I PsaK, reaction centre"/>
    <property type="match status" value="1"/>
</dbReference>
<keyword evidence="7 9" id="KW-0793">Thylakoid</keyword>
<feature type="transmembrane region" description="Helical" evidence="9">
    <location>
        <begin position="20"/>
        <end position="43"/>
    </location>
</feature>
<sequence>MLNSTLLLAVQATVPTTTEWTPAVGLVMILCNLLAIAIGRYAIQNPGVGPDLPASKPALFQKFGIPELLATMSFGHILGAGFILGLSNAGAL</sequence>
<evidence type="ECO:0000256" key="5">
    <source>
        <dbReference type="ARBA" id="ARBA00022836"/>
    </source>
</evidence>
<comment type="caution">
    <text evidence="10">The sequence shown here is derived from an EMBL/GenBank/DDBJ whole genome shotgun (WGS) entry which is preliminary data.</text>
</comment>
<evidence type="ECO:0000256" key="9">
    <source>
        <dbReference type="HAMAP-Rule" id="MF_00474"/>
    </source>
</evidence>
<dbReference type="InterPro" id="IPR017492">
    <property type="entry name" value="PSI_PsaK"/>
</dbReference>
<proteinExistence type="inferred from homology"/>
<dbReference type="InterPro" id="IPR000549">
    <property type="entry name" value="PSI_PsaG/PsaK"/>
</dbReference>
<comment type="subcellular location">
    <subcellularLocation>
        <location evidence="9">Cellular thylakoid membrane</location>
        <topology evidence="9">Multi-pass membrane protein</topology>
    </subcellularLocation>
    <subcellularLocation>
        <location evidence="1">Membrane</location>
        <topology evidence="1">Multi-pass membrane protein</topology>
    </subcellularLocation>
</comment>
<dbReference type="SUPFAM" id="SSF81563">
    <property type="entry name" value="Photosystem I reaction center subunit X, PsaK"/>
    <property type="match status" value="1"/>
</dbReference>
<protein>
    <recommendedName>
        <fullName evidence="9">Photosystem I reaction center subunit PsaK</fullName>
    </recommendedName>
    <alternativeName>
        <fullName evidence="9">Photosystem I subunit X</fullName>
    </alternativeName>
</protein>
<evidence type="ECO:0000256" key="1">
    <source>
        <dbReference type="ARBA" id="ARBA00004141"/>
    </source>
</evidence>
<dbReference type="NCBIfam" id="TIGR03049">
    <property type="entry name" value="PS_I_psaK"/>
    <property type="match status" value="1"/>
</dbReference>
<comment type="similarity">
    <text evidence="2 9">Belongs to the PsaG/PsaK family.</text>
</comment>
<evidence type="ECO:0000256" key="3">
    <source>
        <dbReference type="ARBA" id="ARBA00022531"/>
    </source>
</evidence>
<evidence type="ECO:0000256" key="2">
    <source>
        <dbReference type="ARBA" id="ARBA00006458"/>
    </source>
</evidence>
<dbReference type="GO" id="GO:0031676">
    <property type="term" value="C:plasma membrane-derived thylakoid membrane"/>
    <property type="evidence" value="ECO:0007669"/>
    <property type="project" value="UniProtKB-SubCell"/>
</dbReference>
<keyword evidence="6 9" id="KW-1133">Transmembrane helix</keyword>
<dbReference type="AlphaFoldDB" id="A0AAV3XG93"/>
<dbReference type="InterPro" id="IPR035982">
    <property type="entry name" value="PSI_centre_PsaK_sf"/>
</dbReference>
<gene>
    <name evidence="9" type="primary">psaK</name>
    <name evidence="10" type="ORF">MiSe_62310</name>
</gene>
<dbReference type="Proteomes" id="UP001050975">
    <property type="component" value="Unassembled WGS sequence"/>
</dbReference>
<feature type="transmembrane region" description="Helical" evidence="9">
    <location>
        <begin position="64"/>
        <end position="86"/>
    </location>
</feature>
<name>A0AAV3XG93_9CYAN</name>
<keyword evidence="11" id="KW-1185">Reference proteome</keyword>
<keyword evidence="3 9" id="KW-0602">Photosynthesis</keyword>
<dbReference type="HAMAP" id="MF_00474">
    <property type="entry name" value="PSI_PsaK"/>
    <property type="match status" value="1"/>
</dbReference>
<keyword evidence="4 9" id="KW-0812">Transmembrane</keyword>
<dbReference type="InterPro" id="IPR037101">
    <property type="entry name" value="PSI_PsaK_bact"/>
</dbReference>
<dbReference type="Pfam" id="PF01241">
    <property type="entry name" value="PSI_PSAK"/>
    <property type="match status" value="1"/>
</dbReference>
<dbReference type="GO" id="GO:0015979">
    <property type="term" value="P:photosynthesis"/>
    <property type="evidence" value="ECO:0007669"/>
    <property type="project" value="UniProtKB-UniRule"/>
</dbReference>
<evidence type="ECO:0000256" key="8">
    <source>
        <dbReference type="ARBA" id="ARBA00023136"/>
    </source>
</evidence>
<dbReference type="RefSeq" id="WP_226587705.1">
    <property type="nucleotide sequence ID" value="NZ_BLAY01000121.1"/>
</dbReference>
<evidence type="ECO:0000256" key="4">
    <source>
        <dbReference type="ARBA" id="ARBA00022692"/>
    </source>
</evidence>
<accession>A0AAV3XG93</accession>
<organism evidence="10 11">
    <name type="scientific">Microseira wollei NIES-4236</name>
    <dbReference type="NCBI Taxonomy" id="2530354"/>
    <lineage>
        <taxon>Bacteria</taxon>
        <taxon>Bacillati</taxon>
        <taxon>Cyanobacteriota</taxon>
        <taxon>Cyanophyceae</taxon>
        <taxon>Oscillatoriophycideae</taxon>
        <taxon>Aerosakkonematales</taxon>
        <taxon>Aerosakkonemataceae</taxon>
        <taxon>Microseira</taxon>
    </lineage>
</organism>